<dbReference type="InterPro" id="IPR050808">
    <property type="entry name" value="Phage_Integrase"/>
</dbReference>
<dbReference type="Proteomes" id="UP000222366">
    <property type="component" value="Unassembled WGS sequence"/>
</dbReference>
<keyword evidence="2" id="KW-0229">DNA integration</keyword>
<evidence type="ECO:0000256" key="2">
    <source>
        <dbReference type="ARBA" id="ARBA00022908"/>
    </source>
</evidence>
<evidence type="ECO:0000259" key="3">
    <source>
        <dbReference type="Pfam" id="PF13356"/>
    </source>
</evidence>
<comment type="caution">
    <text evidence="4">The sequence shown here is derived from an EMBL/GenBank/DDBJ whole genome shotgun (WGS) entry which is preliminary data.</text>
</comment>
<reference evidence="4 5" key="1">
    <citation type="journal article" date="2017" name="Nat. Microbiol.">
        <title>Natural product diversity associated with the nematode symbionts Photorhabdus and Xenorhabdus.</title>
        <authorList>
            <person name="Tobias N.J."/>
            <person name="Wolff H."/>
            <person name="Djahanschiri B."/>
            <person name="Grundmann F."/>
            <person name="Kronenwerth M."/>
            <person name="Shi Y.M."/>
            <person name="Simonyi S."/>
            <person name="Grun P."/>
            <person name="Shapiro-Ilan D."/>
            <person name="Pidot S.J."/>
            <person name="Stinear T.P."/>
            <person name="Ebersberger I."/>
            <person name="Bode H.B."/>
        </authorList>
    </citation>
    <scope>NUCLEOTIDE SEQUENCE [LARGE SCALE GENOMIC DNA]</scope>
    <source>
        <strain evidence="4 5">DSM 17904</strain>
    </source>
</reference>
<feature type="domain" description="Integrase DNA-binding" evidence="3">
    <location>
        <begin position="3"/>
        <end position="87"/>
    </location>
</feature>
<evidence type="ECO:0000313" key="4">
    <source>
        <dbReference type="EMBL" id="PHM64816.1"/>
    </source>
</evidence>
<sequence>MPLTDIEIRRSKPKEKPYTLNDGNGLSILIEPNGAKGWRFRYRFGGKPKMISFGIYPIVSLAEARTKRDEARKLVAGGINPSDVRKSEKISAANLIENTFENITREWYEKRKDR</sequence>
<dbReference type="Pfam" id="PF13356">
    <property type="entry name" value="Arm-DNA-bind_3"/>
    <property type="match status" value="1"/>
</dbReference>
<evidence type="ECO:0000313" key="5">
    <source>
        <dbReference type="Proteomes" id="UP000222366"/>
    </source>
</evidence>
<comment type="similarity">
    <text evidence="1">Belongs to the 'phage' integrase family.</text>
</comment>
<dbReference type="InterPro" id="IPR025166">
    <property type="entry name" value="Integrase_DNA_bind_dom"/>
</dbReference>
<dbReference type="InterPro" id="IPR038488">
    <property type="entry name" value="Integrase_DNA-bd_sf"/>
</dbReference>
<keyword evidence="5" id="KW-1185">Reference proteome</keyword>
<name>A0A2D0KN33_9GAMM</name>
<proteinExistence type="inferred from homology"/>
<dbReference type="Gene3D" id="3.30.160.390">
    <property type="entry name" value="Integrase, DNA-binding domain"/>
    <property type="match status" value="1"/>
</dbReference>
<gene>
    <name evidence="4" type="ORF">Xsto_02567</name>
</gene>
<dbReference type="PANTHER" id="PTHR30629:SF2">
    <property type="entry name" value="PROPHAGE INTEGRASE INTS-RELATED"/>
    <property type="match status" value="1"/>
</dbReference>
<organism evidence="4 5">
    <name type="scientific">Xenorhabdus stockiae</name>
    <dbReference type="NCBI Taxonomy" id="351614"/>
    <lineage>
        <taxon>Bacteria</taxon>
        <taxon>Pseudomonadati</taxon>
        <taxon>Pseudomonadota</taxon>
        <taxon>Gammaproteobacteria</taxon>
        <taxon>Enterobacterales</taxon>
        <taxon>Morganellaceae</taxon>
        <taxon>Xenorhabdus</taxon>
    </lineage>
</organism>
<evidence type="ECO:0000256" key="1">
    <source>
        <dbReference type="ARBA" id="ARBA00008857"/>
    </source>
</evidence>
<dbReference type="PANTHER" id="PTHR30629">
    <property type="entry name" value="PROPHAGE INTEGRASE"/>
    <property type="match status" value="1"/>
</dbReference>
<protein>
    <submittedName>
        <fullName evidence="4">Integrase</fullName>
    </submittedName>
</protein>
<dbReference type="AlphaFoldDB" id="A0A2D0KN33"/>
<accession>A0A2D0KN33</accession>
<dbReference type="GO" id="GO:0015074">
    <property type="term" value="P:DNA integration"/>
    <property type="evidence" value="ECO:0007669"/>
    <property type="project" value="UniProtKB-KW"/>
</dbReference>
<dbReference type="EMBL" id="NJAJ01000023">
    <property type="protein sequence ID" value="PHM64816.1"/>
    <property type="molecule type" value="Genomic_DNA"/>
</dbReference>